<evidence type="ECO:0000313" key="1">
    <source>
        <dbReference type="EMBL" id="VFR19897.1"/>
    </source>
</evidence>
<dbReference type="EMBL" id="CAADIJ010000028">
    <property type="protein sequence ID" value="VFR88866.1"/>
    <property type="molecule type" value="Genomic_DNA"/>
</dbReference>
<sequence length="118" mass="12908">MLPVLVKQYRPPRGPVQYVFWLQAQPWVSTLPGRARSARAGLAEAPPNTAGQDFLLPLAEPSLQTKVSPSQCEMPPLLPEQGVFAADAAPGMASKAAINSRRARSMKTHGKFEFTFYI</sequence>
<proteinExistence type="predicted"/>
<organism evidence="3">
    <name type="scientific">plant metagenome</name>
    <dbReference type="NCBI Taxonomy" id="1297885"/>
    <lineage>
        <taxon>unclassified sequences</taxon>
        <taxon>metagenomes</taxon>
        <taxon>organismal metagenomes</taxon>
    </lineage>
</organism>
<dbReference type="EMBL" id="CAADIL010000003">
    <property type="protein sequence ID" value="VFR62311.1"/>
    <property type="molecule type" value="Genomic_DNA"/>
</dbReference>
<protein>
    <submittedName>
        <fullName evidence="3">Uncharacterized protein</fullName>
    </submittedName>
</protein>
<accession>A0A484PU79</accession>
<reference evidence="3" key="1">
    <citation type="submission" date="2019-03" db="EMBL/GenBank/DDBJ databases">
        <authorList>
            <person name="Danneels B."/>
        </authorList>
    </citation>
    <scope>NUCLEOTIDE SEQUENCE</scope>
</reference>
<name>A0A484PU79_9ZZZZ</name>
<dbReference type="EMBL" id="CAADIC010000003">
    <property type="protein sequence ID" value="VFR24477.1"/>
    <property type="molecule type" value="Genomic_DNA"/>
</dbReference>
<dbReference type="EMBL" id="CAADIB010000008">
    <property type="protein sequence ID" value="VFR27580.1"/>
    <property type="molecule type" value="Genomic_DNA"/>
</dbReference>
<evidence type="ECO:0000313" key="5">
    <source>
        <dbReference type="EMBL" id="VFR88866.1"/>
    </source>
</evidence>
<dbReference type="EMBL" id="CAADHZ010000004">
    <property type="protein sequence ID" value="VFR19897.1"/>
    <property type="molecule type" value="Genomic_DNA"/>
</dbReference>
<evidence type="ECO:0000313" key="4">
    <source>
        <dbReference type="EMBL" id="VFR62311.1"/>
    </source>
</evidence>
<gene>
    <name evidence="2" type="ORF">ANDA3_1373</name>
    <name evidence="1" type="ORF">ANDO1_1271</name>
    <name evidence="3" type="ORF">ANDO2_1179</name>
    <name evidence="4" type="ORF">DAR2_1242</name>
    <name evidence="5" type="ORF">DAR3_1238</name>
</gene>
<evidence type="ECO:0000313" key="2">
    <source>
        <dbReference type="EMBL" id="VFR24477.1"/>
    </source>
</evidence>
<evidence type="ECO:0000313" key="3">
    <source>
        <dbReference type="EMBL" id="VFR27580.1"/>
    </source>
</evidence>
<dbReference type="AlphaFoldDB" id="A0A484PU79"/>